<dbReference type="Pfam" id="PF04191">
    <property type="entry name" value="PEMT"/>
    <property type="match status" value="1"/>
</dbReference>
<feature type="transmembrane region" description="Helical" evidence="5">
    <location>
        <begin position="32"/>
        <end position="53"/>
    </location>
</feature>
<accession>A0A4U0YYN5</accession>
<dbReference type="GO" id="GO:0012505">
    <property type="term" value="C:endomembrane system"/>
    <property type="evidence" value="ECO:0007669"/>
    <property type="project" value="UniProtKB-SubCell"/>
</dbReference>
<dbReference type="Proteomes" id="UP000306340">
    <property type="component" value="Unassembled WGS sequence"/>
</dbReference>
<evidence type="ECO:0000256" key="4">
    <source>
        <dbReference type="ARBA" id="ARBA00023136"/>
    </source>
</evidence>
<dbReference type="InterPro" id="IPR007318">
    <property type="entry name" value="Phopholipid_MeTrfase"/>
</dbReference>
<evidence type="ECO:0000313" key="6">
    <source>
        <dbReference type="EMBL" id="TKA96985.1"/>
    </source>
</evidence>
<evidence type="ECO:0000256" key="1">
    <source>
        <dbReference type="ARBA" id="ARBA00004127"/>
    </source>
</evidence>
<dbReference type="RefSeq" id="WP_136792154.1">
    <property type="nucleotide sequence ID" value="NZ_SWAU01000063.1"/>
</dbReference>
<dbReference type="PANTHER" id="PTHR12714">
    <property type="entry name" value="PROTEIN-S ISOPRENYLCYSTEINE O-METHYLTRANSFERASE"/>
    <property type="match status" value="1"/>
</dbReference>
<dbReference type="GO" id="GO:0016740">
    <property type="term" value="F:transferase activity"/>
    <property type="evidence" value="ECO:0007669"/>
    <property type="project" value="UniProtKB-ARBA"/>
</dbReference>
<evidence type="ECO:0000256" key="5">
    <source>
        <dbReference type="SAM" id="Phobius"/>
    </source>
</evidence>
<evidence type="ECO:0000313" key="7">
    <source>
        <dbReference type="Proteomes" id="UP000306340"/>
    </source>
</evidence>
<proteinExistence type="predicted"/>
<keyword evidence="4 5" id="KW-0472">Membrane</keyword>
<reference evidence="6 7" key="1">
    <citation type="submission" date="2019-04" db="EMBL/GenBank/DDBJ databases">
        <title>Crypto-aerobic microbial life in anoxic (sulfidic) marine sediments.</title>
        <authorList>
            <person name="Bhattacharya S."/>
            <person name="Roy C."/>
            <person name="Mondal N."/>
            <person name="Sarkar J."/>
            <person name="Mandal S."/>
            <person name="Rameez M.J."/>
            <person name="Ghosh W."/>
        </authorList>
    </citation>
    <scope>NUCLEOTIDE SEQUENCE [LARGE SCALE GENOMIC DNA]</scope>
    <source>
        <strain evidence="6 7">SBBC</strain>
    </source>
</reference>
<feature type="transmembrane region" description="Helical" evidence="5">
    <location>
        <begin position="90"/>
        <end position="117"/>
    </location>
</feature>
<organism evidence="6 7">
    <name type="scientific">Cereibacter changlensis</name>
    <dbReference type="NCBI Taxonomy" id="402884"/>
    <lineage>
        <taxon>Bacteria</taxon>
        <taxon>Pseudomonadati</taxon>
        <taxon>Pseudomonadota</taxon>
        <taxon>Alphaproteobacteria</taxon>
        <taxon>Rhodobacterales</taxon>
        <taxon>Paracoccaceae</taxon>
        <taxon>Cereibacter</taxon>
    </lineage>
</organism>
<evidence type="ECO:0000256" key="2">
    <source>
        <dbReference type="ARBA" id="ARBA00022692"/>
    </source>
</evidence>
<keyword evidence="2 5" id="KW-0812">Transmembrane</keyword>
<dbReference type="AlphaFoldDB" id="A0A4U0YYN5"/>
<dbReference type="Gene3D" id="1.20.120.1630">
    <property type="match status" value="1"/>
</dbReference>
<comment type="caution">
    <text evidence="6">The sequence shown here is derived from an EMBL/GenBank/DDBJ whole genome shotgun (WGS) entry which is preliminary data.</text>
</comment>
<dbReference type="PANTHER" id="PTHR12714:SF9">
    <property type="entry name" value="PROTEIN-S-ISOPRENYLCYSTEINE O-METHYLTRANSFERASE"/>
    <property type="match status" value="1"/>
</dbReference>
<sequence length="147" mass="16252">MKSFDYPPVWTLLCVGLGLMLDRLWPLEVFGAVGRSLGAAAILVGLGLMLLAVERMRRAATTVMPHRAPSALVTDGVFRWSRNPIYLGDLLVLLGVLLWADAPLGLLALPLLMVVLTRRFILPEEARLAEGFGPAFAQWSKTTRRWL</sequence>
<dbReference type="EMBL" id="SWAU01000063">
    <property type="protein sequence ID" value="TKA96985.1"/>
    <property type="molecule type" value="Genomic_DNA"/>
</dbReference>
<name>A0A4U0YYN5_9RHOB</name>
<gene>
    <name evidence="6" type="ORF">FAZ78_08470</name>
</gene>
<protein>
    <submittedName>
        <fullName evidence="6">DUF1295 domain-containing protein</fullName>
    </submittedName>
</protein>
<evidence type="ECO:0000256" key="3">
    <source>
        <dbReference type="ARBA" id="ARBA00022989"/>
    </source>
</evidence>
<comment type="subcellular location">
    <subcellularLocation>
        <location evidence="1">Endomembrane system</location>
        <topology evidence="1">Multi-pass membrane protein</topology>
    </subcellularLocation>
</comment>
<keyword evidence="3 5" id="KW-1133">Transmembrane helix</keyword>